<comment type="caution">
    <text evidence="4">The sequence shown here is derived from an EMBL/GenBank/DDBJ whole genome shotgun (WGS) entry which is preliminary data.</text>
</comment>
<dbReference type="Gene3D" id="3.30.200.20">
    <property type="entry name" value="Phosphorylase Kinase, domain 1"/>
    <property type="match status" value="1"/>
</dbReference>
<sequence length="402" mass="43487">MVELSAKFKLPSGVDDVEYPAGPQEIGVNAGPFTRLAQSNIALNSSTAAYKRVRFRMALPEYLQSPFNVTPAGGILYLTEWGPQALATLTSTAGVLIEWYQSDGGLVEGVHWISVDVVPPRGGCPVQGPAQLRGWALCHERSRNTTCLNTCGLAVHPSRNGKCQWRKGSNMAGILTTNYSTCTSDVDHCPDGVCDPLEDINRHICPQDCTRTVIMGTSNPKTLRGIYSGVGVCTCDTVGKCHCGPPELPPPQRQRKTTSLPTTSPTNPTSLNNTRGPHVRAAGNERCDASCMVMLITSGVCITLLIAGSIFYFSSRSGWIKKKQTVIESSAYSTDALLPLPSTEVNQQQTEPQPVIEMDPKWEIPRSRIIIESCLGEGEFGKVLKASAKDLPSHPGRKSEIF</sequence>
<keyword evidence="2" id="KW-1133">Transmembrane helix</keyword>
<keyword evidence="2" id="KW-0472">Membrane</keyword>
<name>A0ABD0XXZ5_9HEMI</name>
<proteinExistence type="predicted"/>
<dbReference type="EMBL" id="JBFDAA010000019">
    <property type="protein sequence ID" value="KAL1115767.1"/>
    <property type="molecule type" value="Genomic_DNA"/>
</dbReference>
<gene>
    <name evidence="4" type="ORF">AAG570_006057</name>
</gene>
<feature type="region of interest" description="Disordered" evidence="1">
    <location>
        <begin position="246"/>
        <end position="278"/>
    </location>
</feature>
<protein>
    <recommendedName>
        <fullName evidence="3">RET cysteine rich domain-containing protein</fullName>
    </recommendedName>
</protein>
<keyword evidence="5" id="KW-1185">Reference proteome</keyword>
<evidence type="ECO:0000256" key="1">
    <source>
        <dbReference type="SAM" id="MobiDB-lite"/>
    </source>
</evidence>
<reference evidence="4 5" key="1">
    <citation type="submission" date="2024-07" db="EMBL/GenBank/DDBJ databases">
        <title>Chromosome-level genome assembly of the water stick insect Ranatra chinensis (Heteroptera: Nepidae).</title>
        <authorList>
            <person name="Liu X."/>
        </authorList>
    </citation>
    <scope>NUCLEOTIDE SEQUENCE [LARGE SCALE GENOMIC DNA]</scope>
    <source>
        <strain evidence="4">Cailab_2021Rc</strain>
        <tissue evidence="4">Muscle</tissue>
    </source>
</reference>
<dbReference type="InterPro" id="IPR055162">
    <property type="entry name" value="RET_CRD"/>
</dbReference>
<evidence type="ECO:0000256" key="2">
    <source>
        <dbReference type="SAM" id="Phobius"/>
    </source>
</evidence>
<feature type="domain" description="RET cysteine rich" evidence="3">
    <location>
        <begin position="138"/>
        <end position="243"/>
    </location>
</feature>
<evidence type="ECO:0000313" key="5">
    <source>
        <dbReference type="Proteomes" id="UP001558652"/>
    </source>
</evidence>
<dbReference type="AlphaFoldDB" id="A0ABD0XXZ5"/>
<dbReference type="Proteomes" id="UP001558652">
    <property type="component" value="Unassembled WGS sequence"/>
</dbReference>
<dbReference type="Pfam" id="PF22540">
    <property type="entry name" value="RET_CRD"/>
    <property type="match status" value="1"/>
</dbReference>
<feature type="transmembrane region" description="Helical" evidence="2">
    <location>
        <begin position="292"/>
        <end position="313"/>
    </location>
</feature>
<accession>A0ABD0XXZ5</accession>
<keyword evidence="2" id="KW-0812">Transmembrane</keyword>
<feature type="compositionally biased region" description="Low complexity" evidence="1">
    <location>
        <begin position="257"/>
        <end position="274"/>
    </location>
</feature>
<organism evidence="4 5">
    <name type="scientific">Ranatra chinensis</name>
    <dbReference type="NCBI Taxonomy" id="642074"/>
    <lineage>
        <taxon>Eukaryota</taxon>
        <taxon>Metazoa</taxon>
        <taxon>Ecdysozoa</taxon>
        <taxon>Arthropoda</taxon>
        <taxon>Hexapoda</taxon>
        <taxon>Insecta</taxon>
        <taxon>Pterygota</taxon>
        <taxon>Neoptera</taxon>
        <taxon>Paraneoptera</taxon>
        <taxon>Hemiptera</taxon>
        <taxon>Heteroptera</taxon>
        <taxon>Panheteroptera</taxon>
        <taxon>Nepomorpha</taxon>
        <taxon>Nepidae</taxon>
        <taxon>Ranatrinae</taxon>
        <taxon>Ranatra</taxon>
    </lineage>
</organism>
<evidence type="ECO:0000313" key="4">
    <source>
        <dbReference type="EMBL" id="KAL1115767.1"/>
    </source>
</evidence>
<evidence type="ECO:0000259" key="3">
    <source>
        <dbReference type="Pfam" id="PF22540"/>
    </source>
</evidence>